<feature type="transmembrane region" description="Helical" evidence="1">
    <location>
        <begin position="43"/>
        <end position="62"/>
    </location>
</feature>
<dbReference type="EMBL" id="JASCTH010000001">
    <property type="protein sequence ID" value="MDI6097501.1"/>
    <property type="molecule type" value="Genomic_DNA"/>
</dbReference>
<protein>
    <recommendedName>
        <fullName evidence="4">Major facilitator superfamily (MFS) profile domain-containing protein</fullName>
    </recommendedName>
</protein>
<keyword evidence="1" id="KW-1133">Transmembrane helix</keyword>
<evidence type="ECO:0008006" key="4">
    <source>
        <dbReference type="Google" id="ProtNLM"/>
    </source>
</evidence>
<accession>A0ABT6WCR8</accession>
<name>A0ABT6WCR8_9ACTN</name>
<keyword evidence="1" id="KW-0812">Transmembrane</keyword>
<evidence type="ECO:0000313" key="2">
    <source>
        <dbReference type="EMBL" id="MDI6097501.1"/>
    </source>
</evidence>
<sequence>MTGQDAGGRHRARLDWRGKSAGVLLGFVAGGMTVNQLTDDFGYRGIMIAAMLGAITFTASWLRVRGRSPVSPGVLN</sequence>
<feature type="transmembrane region" description="Helical" evidence="1">
    <location>
        <begin position="21"/>
        <end position="37"/>
    </location>
</feature>
<dbReference type="RefSeq" id="WP_282756891.1">
    <property type="nucleotide sequence ID" value="NZ_JASCTH010000001.1"/>
</dbReference>
<reference evidence="2 3" key="1">
    <citation type="submission" date="2023-05" db="EMBL/GenBank/DDBJ databases">
        <title>Actinoplanes sp. NEAU-A12 genome sequencing.</title>
        <authorList>
            <person name="Wang Z.-S."/>
        </authorList>
    </citation>
    <scope>NUCLEOTIDE SEQUENCE [LARGE SCALE GENOMIC DNA]</scope>
    <source>
        <strain evidence="2 3">NEAU-A12</strain>
    </source>
</reference>
<keyword evidence="1" id="KW-0472">Membrane</keyword>
<evidence type="ECO:0000313" key="3">
    <source>
        <dbReference type="Proteomes" id="UP001241758"/>
    </source>
</evidence>
<dbReference type="Proteomes" id="UP001241758">
    <property type="component" value="Unassembled WGS sequence"/>
</dbReference>
<proteinExistence type="predicted"/>
<keyword evidence="3" id="KW-1185">Reference proteome</keyword>
<comment type="caution">
    <text evidence="2">The sequence shown here is derived from an EMBL/GenBank/DDBJ whole genome shotgun (WGS) entry which is preliminary data.</text>
</comment>
<organism evidence="2 3">
    <name type="scientific">Actinoplanes sandaracinus</name>
    <dbReference type="NCBI Taxonomy" id="3045177"/>
    <lineage>
        <taxon>Bacteria</taxon>
        <taxon>Bacillati</taxon>
        <taxon>Actinomycetota</taxon>
        <taxon>Actinomycetes</taxon>
        <taxon>Micromonosporales</taxon>
        <taxon>Micromonosporaceae</taxon>
        <taxon>Actinoplanes</taxon>
    </lineage>
</organism>
<gene>
    <name evidence="2" type="ORF">QLQ12_02665</name>
</gene>
<evidence type="ECO:0000256" key="1">
    <source>
        <dbReference type="SAM" id="Phobius"/>
    </source>
</evidence>